<dbReference type="PROSITE" id="PS01125">
    <property type="entry name" value="ROK"/>
    <property type="match status" value="1"/>
</dbReference>
<dbReference type="GO" id="GO:0005524">
    <property type="term" value="F:ATP binding"/>
    <property type="evidence" value="ECO:0007669"/>
    <property type="project" value="UniProtKB-KW"/>
</dbReference>
<evidence type="ECO:0000256" key="2">
    <source>
        <dbReference type="ARBA" id="ARBA00012323"/>
    </source>
</evidence>
<proteinExistence type="inferred from homology"/>
<dbReference type="GO" id="GO:0006096">
    <property type="term" value="P:glycolytic process"/>
    <property type="evidence" value="ECO:0007669"/>
    <property type="project" value="InterPro"/>
</dbReference>
<keyword evidence="7" id="KW-0067">ATP-binding</keyword>
<sequence length="325" mass="33767">MDAENIGKSGRKIMKKYAFGVDIGGTTCKIGFFDTNGTLLDKWEIKTNTENNGESILSDVAKAVDNKLAQEAISKDDVQGIGIGVPGPVDSQGVVHRCVNLGWGVVNVAEELGNLTGLTIKVGNDANVAALGEMWQGGAKGSKDVIMVTLGTGVGGGIIVDGKVVAGFNGAGGEIGHITVNHDEIEACNCGQYGCLEQYTSATGIVRLAKRKLAKSSEETSIREIPNLTAKDVFDAAKAGDTIAIGLVDEVCEILGSTLSNIACVVNPEIIVIGGGVSKAGDILLDNIKKHFVETAFMACRDTKFALAGLGNDAGMYGCVEMLLD</sequence>
<dbReference type="Proteomes" id="UP000283738">
    <property type="component" value="Unassembled WGS sequence"/>
</dbReference>
<dbReference type="Proteomes" id="UP000266391">
    <property type="component" value="Unassembled WGS sequence"/>
</dbReference>
<evidence type="ECO:0000256" key="7">
    <source>
        <dbReference type="ARBA" id="ARBA00022840"/>
    </source>
</evidence>
<dbReference type="NCBIfam" id="TIGR00744">
    <property type="entry name" value="ROK_glcA_fam"/>
    <property type="match status" value="1"/>
</dbReference>
<evidence type="ECO:0000256" key="5">
    <source>
        <dbReference type="ARBA" id="ARBA00022741"/>
    </source>
</evidence>
<protein>
    <recommendedName>
        <fullName evidence="3">Glucokinase</fullName>
        <ecNumber evidence="2">2.7.1.2</ecNumber>
    </recommendedName>
    <alternativeName>
        <fullName evidence="8">Glucose kinase</fullName>
    </alternativeName>
</protein>
<gene>
    <name evidence="10" type="ORF">DW813_07365</name>
    <name evidence="9" type="ORF">DWY96_05585</name>
</gene>
<evidence type="ECO:0000256" key="1">
    <source>
        <dbReference type="ARBA" id="ARBA00006479"/>
    </source>
</evidence>
<accession>A0A396ADS0</accession>
<dbReference type="SUPFAM" id="SSF53067">
    <property type="entry name" value="Actin-like ATPase domain"/>
    <property type="match status" value="1"/>
</dbReference>
<evidence type="ECO:0000313" key="11">
    <source>
        <dbReference type="Proteomes" id="UP000266391"/>
    </source>
</evidence>
<keyword evidence="6" id="KW-0418">Kinase</keyword>
<dbReference type="InterPro" id="IPR049874">
    <property type="entry name" value="ROK_cs"/>
</dbReference>
<evidence type="ECO:0000313" key="10">
    <source>
        <dbReference type="EMBL" id="RHD03859.1"/>
    </source>
</evidence>
<dbReference type="InterPro" id="IPR004654">
    <property type="entry name" value="ROK_glcA"/>
</dbReference>
<evidence type="ECO:0000256" key="3">
    <source>
        <dbReference type="ARBA" id="ARBA00014701"/>
    </source>
</evidence>
<keyword evidence="5" id="KW-0547">Nucleotide-binding</keyword>
<comment type="caution">
    <text evidence="10">The sequence shown here is derived from an EMBL/GenBank/DDBJ whole genome shotgun (WGS) entry which is preliminary data.</text>
</comment>
<evidence type="ECO:0000256" key="8">
    <source>
        <dbReference type="ARBA" id="ARBA00032386"/>
    </source>
</evidence>
<dbReference type="InterPro" id="IPR043129">
    <property type="entry name" value="ATPase_NBD"/>
</dbReference>
<dbReference type="EC" id="2.7.1.2" evidence="2"/>
<dbReference type="PANTHER" id="PTHR18964">
    <property type="entry name" value="ROK (REPRESSOR, ORF, KINASE) FAMILY"/>
    <property type="match status" value="1"/>
</dbReference>
<dbReference type="Pfam" id="PF00480">
    <property type="entry name" value="ROK"/>
    <property type="match status" value="1"/>
</dbReference>
<evidence type="ECO:0000313" key="9">
    <source>
        <dbReference type="EMBL" id="RGQ51281.1"/>
    </source>
</evidence>
<evidence type="ECO:0000256" key="4">
    <source>
        <dbReference type="ARBA" id="ARBA00022679"/>
    </source>
</evidence>
<name>A0A396ADS0_9FIRM</name>
<dbReference type="EMBL" id="QRTF01000009">
    <property type="protein sequence ID" value="RGQ51281.1"/>
    <property type="molecule type" value="Genomic_DNA"/>
</dbReference>
<dbReference type="PANTHER" id="PTHR18964:SF149">
    <property type="entry name" value="BIFUNCTIONAL UDP-N-ACETYLGLUCOSAMINE 2-EPIMERASE_N-ACETYLMANNOSAMINE KINASE"/>
    <property type="match status" value="1"/>
</dbReference>
<keyword evidence="4" id="KW-0808">Transferase</keyword>
<dbReference type="GO" id="GO:0005737">
    <property type="term" value="C:cytoplasm"/>
    <property type="evidence" value="ECO:0007669"/>
    <property type="project" value="InterPro"/>
</dbReference>
<dbReference type="EMBL" id="QSIQ01000009">
    <property type="protein sequence ID" value="RHD03859.1"/>
    <property type="molecule type" value="Genomic_DNA"/>
</dbReference>
<evidence type="ECO:0000256" key="6">
    <source>
        <dbReference type="ARBA" id="ARBA00022777"/>
    </source>
</evidence>
<dbReference type="GO" id="GO:0004340">
    <property type="term" value="F:glucokinase activity"/>
    <property type="evidence" value="ECO:0007669"/>
    <property type="project" value="UniProtKB-EC"/>
</dbReference>
<evidence type="ECO:0000313" key="12">
    <source>
        <dbReference type="Proteomes" id="UP000283738"/>
    </source>
</evidence>
<dbReference type="OrthoDB" id="9810372at2"/>
<dbReference type="Gene3D" id="3.30.420.40">
    <property type="match status" value="2"/>
</dbReference>
<dbReference type="AlphaFoldDB" id="A0A396ADS0"/>
<dbReference type="InterPro" id="IPR000600">
    <property type="entry name" value="ROK"/>
</dbReference>
<comment type="similarity">
    <text evidence="1">Belongs to the ROK (NagC/XylR) family.</text>
</comment>
<reference evidence="11 12" key="1">
    <citation type="submission" date="2018-08" db="EMBL/GenBank/DDBJ databases">
        <title>A genome reference for cultivated species of the human gut microbiota.</title>
        <authorList>
            <person name="Zou Y."/>
            <person name="Xue W."/>
            <person name="Luo G."/>
        </authorList>
    </citation>
    <scope>NUCLEOTIDE SEQUENCE [LARGE SCALE GENOMIC DNA]</scope>
    <source>
        <strain evidence="9 12">AF28-15</strain>
        <strain evidence="10 11">AM32-8LB</strain>
    </source>
</reference>
<organism evidence="10 11">
    <name type="scientific">Roseburia inulinivorans</name>
    <dbReference type="NCBI Taxonomy" id="360807"/>
    <lineage>
        <taxon>Bacteria</taxon>
        <taxon>Bacillati</taxon>
        <taxon>Bacillota</taxon>
        <taxon>Clostridia</taxon>
        <taxon>Lachnospirales</taxon>
        <taxon>Lachnospiraceae</taxon>
        <taxon>Roseburia</taxon>
    </lineage>
</organism>